<evidence type="ECO:0008006" key="3">
    <source>
        <dbReference type="Google" id="ProtNLM"/>
    </source>
</evidence>
<evidence type="ECO:0000313" key="1">
    <source>
        <dbReference type="EMBL" id="BCJ29880.1"/>
    </source>
</evidence>
<keyword evidence="2" id="KW-1185">Reference proteome</keyword>
<organism evidence="1 2">
    <name type="scientific">Actinocatenispora sera</name>
    <dbReference type="NCBI Taxonomy" id="390989"/>
    <lineage>
        <taxon>Bacteria</taxon>
        <taxon>Bacillati</taxon>
        <taxon>Actinomycetota</taxon>
        <taxon>Actinomycetes</taxon>
        <taxon>Micromonosporales</taxon>
        <taxon>Micromonosporaceae</taxon>
        <taxon>Actinocatenispora</taxon>
    </lineage>
</organism>
<sequence length="178" mass="19299">MTDPVTWLPAPLAPGLTEAELSAVEARFGFRFAADHRALLAAVLPVGPRFPDWRNGAEAELRERLAWPVEGLLLSVEHGAFWYPAWGGRPAATADALALARRELATVPPMVPIYSHRYLPGVGGRAGHPVLSMHQSDIIVYGADLPRYLRAEFGPDGCTPELVAGARPTVPFWSDLLS</sequence>
<dbReference type="Proteomes" id="UP000680750">
    <property type="component" value="Chromosome"/>
</dbReference>
<protein>
    <recommendedName>
        <fullName evidence="3">SMI1/KNR4 family protein</fullName>
    </recommendedName>
</protein>
<dbReference type="PANTHER" id="PTHR32011">
    <property type="entry name" value="OS08G0472400 PROTEIN"/>
    <property type="match status" value="1"/>
</dbReference>
<accession>A0A810L2W3</accession>
<gene>
    <name evidence="1" type="ORF">Asera_39880</name>
</gene>
<reference evidence="1" key="1">
    <citation type="submission" date="2020-08" db="EMBL/GenBank/DDBJ databases">
        <title>Whole genome shotgun sequence of Actinocatenispora sera NBRC 101916.</title>
        <authorList>
            <person name="Komaki H."/>
            <person name="Tamura T."/>
        </authorList>
    </citation>
    <scope>NUCLEOTIDE SEQUENCE</scope>
    <source>
        <strain evidence="1">NBRC 101916</strain>
    </source>
</reference>
<dbReference type="PANTHER" id="PTHR32011:SF2">
    <property type="entry name" value="OS08G0472400 PROTEIN"/>
    <property type="match status" value="1"/>
</dbReference>
<dbReference type="OrthoDB" id="264195at2"/>
<dbReference type="EMBL" id="AP023354">
    <property type="protein sequence ID" value="BCJ29880.1"/>
    <property type="molecule type" value="Genomic_DNA"/>
</dbReference>
<dbReference type="KEGG" id="aser:Asera_39880"/>
<dbReference type="AlphaFoldDB" id="A0A810L2W3"/>
<proteinExistence type="predicted"/>
<evidence type="ECO:0000313" key="2">
    <source>
        <dbReference type="Proteomes" id="UP000680750"/>
    </source>
</evidence>
<dbReference type="RefSeq" id="WP_035295421.1">
    <property type="nucleotide sequence ID" value="NZ_AP023354.1"/>
</dbReference>
<name>A0A810L2W3_9ACTN</name>